<dbReference type="InterPro" id="IPR016031">
    <property type="entry name" value="Trp_RNA-bd_attenuator-like_dom"/>
</dbReference>
<dbReference type="SUPFAM" id="SSF51219">
    <property type="entry name" value="TRAP-like"/>
    <property type="match status" value="1"/>
</dbReference>
<dbReference type="HOGENOM" id="CLU_040551_2_0_2"/>
<protein>
    <submittedName>
        <fullName evidence="1">HTH DNA-binding protein</fullName>
    </submittedName>
</protein>
<gene>
    <name evidence="1" type="ORF">MSHOH_3598</name>
</gene>
<dbReference type="InterPro" id="IPR002838">
    <property type="entry name" value="AIM24"/>
</dbReference>
<keyword evidence="2" id="KW-1185">Reference proteome</keyword>
<dbReference type="GO" id="GO:0003677">
    <property type="term" value="F:DNA binding"/>
    <property type="evidence" value="ECO:0007669"/>
    <property type="project" value="UniProtKB-KW"/>
</dbReference>
<dbReference type="KEGG" id="mhor:MSHOH_3598"/>
<dbReference type="RefSeq" id="WP_239451064.1">
    <property type="nucleotide sequence ID" value="NZ_CP009516.1"/>
</dbReference>
<name>A0A0E3SG07_9EURY</name>
<dbReference type="Proteomes" id="UP000033101">
    <property type="component" value="Chromosome"/>
</dbReference>
<sequence length="229" mass="24558">MSLKQVKITLTNSAVTTERGALYFHKGNICASCETGGVGGLAKKLIKNKLTNESAFTPTYSGTGEIFLEPGFSHYILLELNNDAIIVDKGMFYCCENGINVEVSSQKNLSSGLFGGEGWFQTKISGTGLCVLAVPVPPSEVLKYELNNERLQVDGNFVFLRSASLNFTVERSAKSLVGNLTSGDGALQTFEGTGIVWMAPTQFVYGALSRCSYPPVPRTPRATGSSSDD</sequence>
<evidence type="ECO:0000313" key="1">
    <source>
        <dbReference type="EMBL" id="AKB80081.1"/>
    </source>
</evidence>
<dbReference type="EMBL" id="CP009516">
    <property type="protein sequence ID" value="AKB80081.1"/>
    <property type="molecule type" value="Genomic_DNA"/>
</dbReference>
<dbReference type="PATRIC" id="fig|1434110.4.peg.4604"/>
<reference evidence="1 2" key="1">
    <citation type="submission" date="2014-07" db="EMBL/GenBank/DDBJ databases">
        <title>Methanogenic archaea and the global carbon cycle.</title>
        <authorList>
            <person name="Henriksen J.R."/>
            <person name="Luke J."/>
            <person name="Reinhart S."/>
            <person name="Benedict M.N."/>
            <person name="Youngblut N.D."/>
            <person name="Metcalf M.E."/>
            <person name="Whitaker R.J."/>
            <person name="Metcalf W.W."/>
        </authorList>
    </citation>
    <scope>NUCLEOTIDE SEQUENCE [LARGE SCALE GENOMIC DNA]</scope>
    <source>
        <strain evidence="1 2">HB-1</strain>
    </source>
</reference>
<dbReference type="Gene3D" id="3.60.160.10">
    <property type="entry name" value="Mitochondrial biogenesis AIM24"/>
    <property type="match status" value="1"/>
</dbReference>
<evidence type="ECO:0000313" key="2">
    <source>
        <dbReference type="Proteomes" id="UP000033101"/>
    </source>
</evidence>
<dbReference type="GeneID" id="24832946"/>
<keyword evidence="1" id="KW-0238">DNA-binding</keyword>
<organism evidence="1 2">
    <name type="scientific">Methanosarcina horonobensis HB-1 = JCM 15518</name>
    <dbReference type="NCBI Taxonomy" id="1434110"/>
    <lineage>
        <taxon>Archaea</taxon>
        <taxon>Methanobacteriati</taxon>
        <taxon>Methanobacteriota</taxon>
        <taxon>Stenosarchaea group</taxon>
        <taxon>Methanomicrobia</taxon>
        <taxon>Methanosarcinales</taxon>
        <taxon>Methanosarcinaceae</taxon>
        <taxon>Methanosarcina</taxon>
    </lineage>
</organism>
<dbReference type="InterPro" id="IPR036983">
    <property type="entry name" value="AIM24_sf"/>
</dbReference>
<dbReference type="PANTHER" id="PTHR38074:SF1">
    <property type="entry name" value="ALTERED INHERITANCE OF MITOCHONDRIA PROTEIN 24, MITOCHONDRIAL"/>
    <property type="match status" value="1"/>
</dbReference>
<dbReference type="AlphaFoldDB" id="A0A0E3SG07"/>
<dbReference type="Pfam" id="PF01987">
    <property type="entry name" value="AIM24"/>
    <property type="match status" value="1"/>
</dbReference>
<proteinExistence type="predicted"/>
<dbReference type="PANTHER" id="PTHR38074">
    <property type="entry name" value="ALTERED INHERITANCE OF MITOCHONDRIA PROTEIN 24, MITOCHONDRIAL"/>
    <property type="match status" value="1"/>
</dbReference>
<accession>A0A0E3SG07</accession>